<feature type="binding site" evidence="12">
    <location>
        <position position="190"/>
    </location>
    <ligand>
        <name>Zn(2+)</name>
        <dbReference type="ChEBI" id="CHEBI:29105"/>
    </ligand>
</feature>
<evidence type="ECO:0000256" key="5">
    <source>
        <dbReference type="ARBA" id="ARBA00022801"/>
    </source>
</evidence>
<evidence type="ECO:0000256" key="4">
    <source>
        <dbReference type="ARBA" id="ARBA00022723"/>
    </source>
</evidence>
<dbReference type="InterPro" id="IPR003764">
    <property type="entry name" value="GlcNAc_6-P_deAcase"/>
</dbReference>
<dbReference type="STRING" id="999415.HMPREF9943_00750"/>
<evidence type="ECO:0000256" key="1">
    <source>
        <dbReference type="ARBA" id="ARBA00010716"/>
    </source>
</evidence>
<dbReference type="AlphaFoldDB" id="M2P9F7"/>
<dbReference type="PIRSF" id="PIRSF038994">
    <property type="entry name" value="NagA"/>
    <property type="match status" value="1"/>
</dbReference>
<protein>
    <recommendedName>
        <fullName evidence="3">N-acetylglucosamine-6-phosphate deacetylase</fullName>
        <ecNumber evidence="2">3.5.1.25</ecNumber>
    </recommendedName>
</protein>
<evidence type="ECO:0000256" key="2">
    <source>
        <dbReference type="ARBA" id="ARBA00011899"/>
    </source>
</evidence>
<dbReference type="Proteomes" id="UP000011758">
    <property type="component" value="Unassembled WGS sequence"/>
</dbReference>
<evidence type="ECO:0000259" key="13">
    <source>
        <dbReference type="Pfam" id="PF01979"/>
    </source>
</evidence>
<keyword evidence="15" id="KW-1185">Reference proteome</keyword>
<dbReference type="PATRIC" id="fig|999415.3.peg.752"/>
<evidence type="ECO:0000256" key="9">
    <source>
        <dbReference type="PIRNR" id="PIRNR038994"/>
    </source>
</evidence>
<feature type="binding site" evidence="11">
    <location>
        <position position="222"/>
    </location>
    <ligand>
        <name>substrate</name>
    </ligand>
</feature>
<dbReference type="Pfam" id="PF01979">
    <property type="entry name" value="Amidohydro_1"/>
    <property type="match status" value="1"/>
</dbReference>
<gene>
    <name evidence="14" type="ORF">HMPREF9943_00750</name>
</gene>
<feature type="domain" description="Amidohydrolase-related" evidence="13">
    <location>
        <begin position="46"/>
        <end position="371"/>
    </location>
</feature>
<comment type="caution">
    <text evidence="14">The sequence shown here is derived from an EMBL/GenBank/DDBJ whole genome shotgun (WGS) entry which is preliminary data.</text>
</comment>
<dbReference type="InterPro" id="IPR032466">
    <property type="entry name" value="Metal_Hydrolase"/>
</dbReference>
<organism evidence="14 15">
    <name type="scientific">Eggerthia catenaformis OT 569 = DSM 20559</name>
    <dbReference type="NCBI Taxonomy" id="999415"/>
    <lineage>
        <taxon>Bacteria</taxon>
        <taxon>Bacillati</taxon>
        <taxon>Bacillota</taxon>
        <taxon>Erysipelotrichia</taxon>
        <taxon>Erysipelotrichales</taxon>
        <taxon>Coprobacillaceae</taxon>
        <taxon>Eggerthia</taxon>
    </lineage>
</organism>
<dbReference type="PANTHER" id="PTHR11113:SF14">
    <property type="entry name" value="N-ACETYLGLUCOSAMINE-6-PHOSPHATE DEACETYLASE"/>
    <property type="match status" value="1"/>
</dbReference>
<feature type="binding site" evidence="11">
    <location>
        <begin position="214"/>
        <end position="215"/>
    </location>
    <ligand>
        <name>substrate</name>
    </ligand>
</feature>
<keyword evidence="5 9" id="KW-0378">Hydrolase</keyword>
<evidence type="ECO:0000313" key="14">
    <source>
        <dbReference type="EMBL" id="EMD16972.1"/>
    </source>
</evidence>
<evidence type="ECO:0000256" key="8">
    <source>
        <dbReference type="ARBA" id="ARBA00060590"/>
    </source>
</evidence>
<evidence type="ECO:0000256" key="12">
    <source>
        <dbReference type="PIRSR" id="PIRSR038994-3"/>
    </source>
</evidence>
<dbReference type="GO" id="GO:0046872">
    <property type="term" value="F:metal ion binding"/>
    <property type="evidence" value="ECO:0007669"/>
    <property type="project" value="UniProtKB-KW"/>
</dbReference>
<dbReference type="OrthoDB" id="9776488at2"/>
<keyword evidence="6 9" id="KW-0119">Carbohydrate metabolism</keyword>
<comment type="cofactor">
    <cofactor evidence="12">
        <name>a divalent metal cation</name>
        <dbReference type="ChEBI" id="CHEBI:60240"/>
    </cofactor>
    <text evidence="12">Binds 1 divalent metal cation per subunit.</text>
</comment>
<evidence type="ECO:0000256" key="3">
    <source>
        <dbReference type="ARBA" id="ARBA00018029"/>
    </source>
</evidence>
<evidence type="ECO:0000256" key="6">
    <source>
        <dbReference type="ARBA" id="ARBA00023277"/>
    </source>
</evidence>
<feature type="binding site" evidence="12">
    <location>
        <position position="211"/>
    </location>
    <ligand>
        <name>Zn(2+)</name>
        <dbReference type="ChEBI" id="CHEBI:29105"/>
    </ligand>
</feature>
<dbReference type="EMBL" id="AGEJ01000012">
    <property type="protein sequence ID" value="EMD16972.1"/>
    <property type="molecule type" value="Genomic_DNA"/>
</dbReference>
<accession>M2P9F7</accession>
<comment type="catalytic activity">
    <reaction evidence="7">
        <text>N-acetyl-D-glucosamine 6-phosphate + H2O = D-glucosamine 6-phosphate + acetate</text>
        <dbReference type="Rhea" id="RHEA:22936"/>
        <dbReference type="ChEBI" id="CHEBI:15377"/>
        <dbReference type="ChEBI" id="CHEBI:30089"/>
        <dbReference type="ChEBI" id="CHEBI:57513"/>
        <dbReference type="ChEBI" id="CHEBI:58725"/>
        <dbReference type="EC" id="3.5.1.25"/>
    </reaction>
</comment>
<dbReference type="eggNOG" id="COG1820">
    <property type="taxonomic scope" value="Bacteria"/>
</dbReference>
<comment type="similarity">
    <text evidence="1 9">Belongs to the metallo-dependent hydrolases superfamily. NagA family.</text>
</comment>
<feature type="active site" description="Proton donor/acceptor" evidence="10">
    <location>
        <position position="269"/>
    </location>
</feature>
<dbReference type="EC" id="3.5.1.25" evidence="2"/>
<proteinExistence type="inferred from homology"/>
<name>M2P9F7_9FIRM</name>
<dbReference type="GO" id="GO:0006046">
    <property type="term" value="P:N-acetylglucosamine catabolic process"/>
    <property type="evidence" value="ECO:0007669"/>
    <property type="project" value="TreeGrafter"/>
</dbReference>
<reference evidence="14 15" key="1">
    <citation type="submission" date="2013-02" db="EMBL/GenBank/DDBJ databases">
        <title>The Genome Sequence of Lactobacillus catenaformis F0143.</title>
        <authorList>
            <consortium name="The Broad Institute Genome Sequencing Platform"/>
            <person name="Earl A."/>
            <person name="Ward D."/>
            <person name="Feldgarden M."/>
            <person name="Gevers D."/>
            <person name="Izard J."/>
            <person name="Blanton J.M."/>
            <person name="Mathney J."/>
            <person name="Dewhirst F.E."/>
            <person name="Young S.K."/>
            <person name="Zeng Q."/>
            <person name="Gargeya S."/>
            <person name="Fitzgerald M."/>
            <person name="Haas B."/>
            <person name="Abouelleil A."/>
            <person name="Alvarado L."/>
            <person name="Arachchi H.M."/>
            <person name="Berlin A."/>
            <person name="Chapman S.B."/>
            <person name="Gearin G."/>
            <person name="Goldberg J."/>
            <person name="Griggs A."/>
            <person name="Gujja S."/>
            <person name="Hansen M."/>
            <person name="Heiman D."/>
            <person name="Howarth C."/>
            <person name="Larimer J."/>
            <person name="Lui A."/>
            <person name="MacDonald P.J.P."/>
            <person name="McCowen C."/>
            <person name="Montmayeur A."/>
            <person name="Murphy C."/>
            <person name="Neiman D."/>
            <person name="Pearson M."/>
            <person name="Priest M."/>
            <person name="Roberts A."/>
            <person name="Saif S."/>
            <person name="Shea T."/>
            <person name="Sisk P."/>
            <person name="Stolte C."/>
            <person name="Sykes S."/>
            <person name="Wortman J."/>
            <person name="Nusbaum C."/>
            <person name="Birren B."/>
        </authorList>
    </citation>
    <scope>NUCLEOTIDE SEQUENCE [LARGE SCALE GENOMIC DNA]</scope>
    <source>
        <strain evidence="14 15">OT 569</strain>
    </source>
</reference>
<dbReference type="RefSeq" id="WP_004802172.1">
    <property type="nucleotide sequence ID" value="NZ_AUGJ01000008.1"/>
</dbReference>
<evidence type="ECO:0000313" key="15">
    <source>
        <dbReference type="Proteomes" id="UP000011758"/>
    </source>
</evidence>
<evidence type="ECO:0000256" key="7">
    <source>
        <dbReference type="ARBA" id="ARBA00047647"/>
    </source>
</evidence>
<evidence type="ECO:0000256" key="10">
    <source>
        <dbReference type="PIRSR" id="PIRSR038994-1"/>
    </source>
</evidence>
<dbReference type="InterPro" id="IPR006680">
    <property type="entry name" value="Amidohydro-rel"/>
</dbReference>
<comment type="pathway">
    <text evidence="8">Amino-sugar metabolism; N-acetylneuraminate degradation; D-fructose 6-phosphate from N-acetylneuraminate: step 4/5.</text>
</comment>
<dbReference type="GO" id="GO:0008448">
    <property type="term" value="F:N-acetylglucosamine-6-phosphate deacetylase activity"/>
    <property type="evidence" value="ECO:0007669"/>
    <property type="project" value="UniProtKB-EC"/>
</dbReference>
<feature type="binding site" evidence="12">
    <location>
        <position position="124"/>
    </location>
    <ligand>
        <name>Zn(2+)</name>
        <dbReference type="ChEBI" id="CHEBI:29105"/>
    </ligand>
</feature>
<sequence>MKTLIRNGKIILEDEIIESDLLIDDDKILGFQNSDDAKVIDAQGLYVSPGFIDVHTHGRKGADTMDATKESLEIMSREHLKTGVTSFLPTTMTMPIEDVARAMDAIGQYKDEVTGAKIIGVHLEGPFISAKYKGAQPESAIIAPSIENYKALCHGHEELVKKITIAPEREGALELIDYLAKHEVSVSVGHSNATFEETVKAIHYGANSTTHTYNAMTPLHHREPGIVGTAMLNQRLYAELILDGKHVKWPSARILAEMKDDDKLVLVTDSLEAAGMPVGEYMLGGQKVFVKDGRAELENGTIAGSIAGMNEEVRHAVEHLNVSLVKAVNYASRNPADSLNRKDLGRIAPGAKADLIFFNANIDIMHTMVDGILKF</sequence>
<feature type="binding site" evidence="11">
    <location>
        <position position="135"/>
    </location>
    <ligand>
        <name>substrate</name>
    </ligand>
</feature>
<evidence type="ECO:0000256" key="11">
    <source>
        <dbReference type="PIRSR" id="PIRSR038994-2"/>
    </source>
</evidence>
<dbReference type="InterPro" id="IPR011059">
    <property type="entry name" value="Metal-dep_hydrolase_composite"/>
</dbReference>
<dbReference type="FunFam" id="3.20.20.140:FF:000004">
    <property type="entry name" value="N-acetylglucosamine-6-phosphate deacetylase"/>
    <property type="match status" value="1"/>
</dbReference>
<feature type="binding site" evidence="11">
    <location>
        <position position="246"/>
    </location>
    <ligand>
        <name>substrate</name>
    </ligand>
</feature>
<dbReference type="NCBIfam" id="TIGR00221">
    <property type="entry name" value="nagA"/>
    <property type="match status" value="1"/>
</dbReference>
<dbReference type="SUPFAM" id="SSF51338">
    <property type="entry name" value="Composite domain of metallo-dependent hydrolases"/>
    <property type="match status" value="1"/>
</dbReference>
<dbReference type="SUPFAM" id="SSF51556">
    <property type="entry name" value="Metallo-dependent hydrolases"/>
    <property type="match status" value="1"/>
</dbReference>
<feature type="binding site" evidence="11">
    <location>
        <begin position="302"/>
        <end position="304"/>
    </location>
    <ligand>
        <name>substrate</name>
    </ligand>
</feature>
<dbReference type="Gene3D" id="3.20.20.140">
    <property type="entry name" value="Metal-dependent hydrolases"/>
    <property type="match status" value="1"/>
</dbReference>
<dbReference type="CDD" id="cd00854">
    <property type="entry name" value="NagA"/>
    <property type="match status" value="1"/>
</dbReference>
<keyword evidence="4 12" id="KW-0479">Metal-binding</keyword>
<dbReference type="BioCyc" id="ECAT999415-HMP:GTTI-772-MONOMER"/>
<dbReference type="PANTHER" id="PTHR11113">
    <property type="entry name" value="N-ACETYLGLUCOSAMINE-6-PHOSPHATE DEACETYLASE"/>
    <property type="match status" value="1"/>
</dbReference>
<dbReference type="Gene3D" id="2.30.40.10">
    <property type="entry name" value="Urease, subunit C, domain 1"/>
    <property type="match status" value="1"/>
</dbReference>